<dbReference type="STRING" id="1134406.ADN00_04600"/>
<keyword evidence="1" id="KW-1133">Transmembrane helix</keyword>
<accession>A0A0P6X7Z8</accession>
<dbReference type="EMBL" id="LGCL01000015">
    <property type="protein sequence ID" value="KPL79140.1"/>
    <property type="molecule type" value="Genomic_DNA"/>
</dbReference>
<feature type="transmembrane region" description="Helical" evidence="1">
    <location>
        <begin position="7"/>
        <end position="27"/>
    </location>
</feature>
<reference evidence="2 3" key="1">
    <citation type="submission" date="2015-07" db="EMBL/GenBank/DDBJ databases">
        <title>Genome sequence of Ornatilinea apprima DSM 23815.</title>
        <authorList>
            <person name="Hemp J."/>
            <person name="Ward L.M."/>
            <person name="Pace L.A."/>
            <person name="Fischer W.W."/>
        </authorList>
    </citation>
    <scope>NUCLEOTIDE SEQUENCE [LARGE SCALE GENOMIC DNA]</scope>
    <source>
        <strain evidence="2 3">P3M-1</strain>
    </source>
</reference>
<dbReference type="AlphaFoldDB" id="A0A0P6X7Z8"/>
<evidence type="ECO:0000313" key="3">
    <source>
        <dbReference type="Proteomes" id="UP000050417"/>
    </source>
</evidence>
<evidence type="ECO:0000256" key="1">
    <source>
        <dbReference type="SAM" id="Phobius"/>
    </source>
</evidence>
<organism evidence="2 3">
    <name type="scientific">Ornatilinea apprima</name>
    <dbReference type="NCBI Taxonomy" id="1134406"/>
    <lineage>
        <taxon>Bacteria</taxon>
        <taxon>Bacillati</taxon>
        <taxon>Chloroflexota</taxon>
        <taxon>Anaerolineae</taxon>
        <taxon>Anaerolineales</taxon>
        <taxon>Anaerolineaceae</taxon>
        <taxon>Ornatilinea</taxon>
    </lineage>
</organism>
<keyword evidence="1" id="KW-0812">Transmembrane</keyword>
<evidence type="ECO:0000313" key="2">
    <source>
        <dbReference type="EMBL" id="KPL79140.1"/>
    </source>
</evidence>
<protein>
    <submittedName>
        <fullName evidence="2">Uncharacterized protein</fullName>
    </submittedName>
</protein>
<sequence>MNFFNRFGSFLLILGGMGILLFLFSDIAQARNYAYLLAGVALIAVGALFKSAGPKPTPEPSSRFSMIRRIRQQQLERSKSRMQKKKSK</sequence>
<keyword evidence="1" id="KW-0472">Membrane</keyword>
<keyword evidence="3" id="KW-1185">Reference proteome</keyword>
<comment type="caution">
    <text evidence="2">The sequence shown here is derived from an EMBL/GenBank/DDBJ whole genome shotgun (WGS) entry which is preliminary data.</text>
</comment>
<name>A0A0P6X7Z8_9CHLR</name>
<gene>
    <name evidence="2" type="ORF">ADN00_04600</name>
</gene>
<proteinExistence type="predicted"/>
<feature type="transmembrane region" description="Helical" evidence="1">
    <location>
        <begin position="33"/>
        <end position="53"/>
    </location>
</feature>
<dbReference type="Proteomes" id="UP000050417">
    <property type="component" value="Unassembled WGS sequence"/>
</dbReference>
<dbReference type="RefSeq" id="WP_075061781.1">
    <property type="nucleotide sequence ID" value="NZ_LGCL01000015.1"/>
</dbReference>